<accession>A0A545TEQ2</accession>
<dbReference type="GO" id="GO:0003984">
    <property type="term" value="F:acetolactate synthase activity"/>
    <property type="evidence" value="ECO:0007669"/>
    <property type="project" value="TreeGrafter"/>
</dbReference>
<dbReference type="GO" id="GO:0044281">
    <property type="term" value="P:small molecule metabolic process"/>
    <property type="evidence" value="ECO:0007669"/>
    <property type="project" value="UniProtKB-ARBA"/>
</dbReference>
<dbReference type="InterPro" id="IPR011766">
    <property type="entry name" value="TPP_enzyme_TPP-bd"/>
</dbReference>
<gene>
    <name evidence="5" type="ORF">FKG95_22540</name>
</gene>
<dbReference type="InterPro" id="IPR045229">
    <property type="entry name" value="TPP_enz"/>
</dbReference>
<dbReference type="InterPro" id="IPR029061">
    <property type="entry name" value="THDP-binding"/>
</dbReference>
<evidence type="ECO:0000313" key="5">
    <source>
        <dbReference type="EMBL" id="TQV75705.1"/>
    </source>
</evidence>
<reference evidence="5 6" key="1">
    <citation type="submission" date="2019-06" db="EMBL/GenBank/DDBJ databases">
        <title>Whole genome sequence for Rhodospirillaceae sp. R148.</title>
        <authorList>
            <person name="Wang G."/>
        </authorList>
    </citation>
    <scope>NUCLEOTIDE SEQUENCE [LARGE SCALE GENOMIC DNA]</scope>
    <source>
        <strain evidence="5 6">R148</strain>
    </source>
</reference>
<comment type="caution">
    <text evidence="5">The sequence shown here is derived from an EMBL/GenBank/DDBJ whole genome shotgun (WGS) entry which is preliminary data.</text>
</comment>
<dbReference type="Gene3D" id="3.40.50.970">
    <property type="match status" value="2"/>
</dbReference>
<feature type="domain" description="Thiamine pyrophosphate enzyme N-terminal TPP-binding" evidence="4">
    <location>
        <begin position="1"/>
        <end position="105"/>
    </location>
</feature>
<keyword evidence="6" id="KW-1185">Reference proteome</keyword>
<evidence type="ECO:0000256" key="2">
    <source>
        <dbReference type="ARBA" id="ARBA00023052"/>
    </source>
</evidence>
<organism evidence="5 6">
    <name type="scientific">Denitrobaculum tricleocarpae</name>
    <dbReference type="NCBI Taxonomy" id="2591009"/>
    <lineage>
        <taxon>Bacteria</taxon>
        <taxon>Pseudomonadati</taxon>
        <taxon>Pseudomonadota</taxon>
        <taxon>Alphaproteobacteria</taxon>
        <taxon>Rhodospirillales</taxon>
        <taxon>Rhodospirillaceae</taxon>
        <taxon>Denitrobaculum</taxon>
    </lineage>
</organism>
<dbReference type="Proteomes" id="UP000315252">
    <property type="component" value="Unassembled WGS sequence"/>
</dbReference>
<dbReference type="RefSeq" id="WP_142898694.1">
    <property type="nucleotide sequence ID" value="NZ_ML660060.1"/>
</dbReference>
<protein>
    <submittedName>
        <fullName evidence="5">Acetolactate synthase large subunit</fullName>
    </submittedName>
</protein>
<dbReference type="OrthoDB" id="9773408at2"/>
<sequence length="515" mass="53472">MNGAQTLVKTLLGAGVDVCFSNPGTSEMHFVAALDEHPDMKCVLGLHETVVTGAADGYARMAGKPAATLLHLGPGLGNGLANLHNAKRARSQVVNVVGDHATYHGHFDAPLTSDVEGIARPVSDWVRSSKTSHRVAGDAAEAIAAARQAPGHIATLILPADCAWSEATGPASPIEPPKPLAPIEAAVSTAVDWLRSGRKVAVLLGDQALMEENLELAGKISAASGCELFSPTSNRRMMRGAGRVAVERIAYPVDVALARLADFEVVLSFGADEPVAFFAYPGKPSRVFPEGCEVIPVATVRQDIPAALAAVCEGLGAQNTAAPVTELALPDAPTGAITPDAAAAVIARSLPENTIVIDEAITSGRSLDGITRGAVAHDWLQLTGGAIGGGFPLATGAATACPDRPVLALQADGSGAYSLQALWTQAREEQHVVTLIFANREYRILKGEMANVGVKTVGKNALGMLDLRRPTIGWVDLAKGFGVAGEAVESVEDLTAALTRGFAEKRPYLIEAIMP</sequence>
<dbReference type="SUPFAM" id="SSF52518">
    <property type="entry name" value="Thiamin diphosphate-binding fold (THDP-binding)"/>
    <property type="match status" value="2"/>
</dbReference>
<comment type="similarity">
    <text evidence="1">Belongs to the TPP enzyme family.</text>
</comment>
<dbReference type="AlphaFoldDB" id="A0A545TEQ2"/>
<evidence type="ECO:0000256" key="1">
    <source>
        <dbReference type="ARBA" id="ARBA00007812"/>
    </source>
</evidence>
<keyword evidence="2" id="KW-0786">Thiamine pyrophosphate</keyword>
<dbReference type="CDD" id="cd02002">
    <property type="entry name" value="TPP_BFDC"/>
    <property type="match status" value="1"/>
</dbReference>
<name>A0A545TEQ2_9PROT</name>
<evidence type="ECO:0000313" key="6">
    <source>
        <dbReference type="Proteomes" id="UP000315252"/>
    </source>
</evidence>
<dbReference type="InterPro" id="IPR012001">
    <property type="entry name" value="Thiamin_PyroP_enz_TPP-bd_dom"/>
</dbReference>
<dbReference type="EMBL" id="VHSH01000009">
    <property type="protein sequence ID" value="TQV75705.1"/>
    <property type="molecule type" value="Genomic_DNA"/>
</dbReference>
<dbReference type="GO" id="GO:0030976">
    <property type="term" value="F:thiamine pyrophosphate binding"/>
    <property type="evidence" value="ECO:0007669"/>
    <property type="project" value="InterPro"/>
</dbReference>
<dbReference type="NCBIfam" id="NF005760">
    <property type="entry name" value="PRK07586.1"/>
    <property type="match status" value="1"/>
</dbReference>
<dbReference type="PANTHER" id="PTHR18968">
    <property type="entry name" value="THIAMINE PYROPHOSPHATE ENZYMES"/>
    <property type="match status" value="1"/>
</dbReference>
<dbReference type="Pfam" id="PF02775">
    <property type="entry name" value="TPP_enzyme_C"/>
    <property type="match status" value="1"/>
</dbReference>
<proteinExistence type="inferred from homology"/>
<dbReference type="CDD" id="cd07035">
    <property type="entry name" value="TPP_PYR_POX_like"/>
    <property type="match status" value="1"/>
</dbReference>
<evidence type="ECO:0000259" key="3">
    <source>
        <dbReference type="Pfam" id="PF02775"/>
    </source>
</evidence>
<dbReference type="GO" id="GO:0050660">
    <property type="term" value="F:flavin adenine dinucleotide binding"/>
    <property type="evidence" value="ECO:0007669"/>
    <property type="project" value="TreeGrafter"/>
</dbReference>
<feature type="domain" description="Thiamine pyrophosphate enzyme TPP-binding" evidence="3">
    <location>
        <begin position="384"/>
        <end position="511"/>
    </location>
</feature>
<dbReference type="Pfam" id="PF02776">
    <property type="entry name" value="TPP_enzyme_N"/>
    <property type="match status" value="1"/>
</dbReference>
<dbReference type="PANTHER" id="PTHR18968:SF86">
    <property type="entry name" value="ACETOLACTATE SYNTHASE LARGE SUBUNIT ILVX-RELATED"/>
    <property type="match status" value="1"/>
</dbReference>
<evidence type="ECO:0000259" key="4">
    <source>
        <dbReference type="Pfam" id="PF02776"/>
    </source>
</evidence>